<organism evidence="2 3">
    <name type="scientific">Flammeovirga yaeyamensis</name>
    <dbReference type="NCBI Taxonomy" id="367791"/>
    <lineage>
        <taxon>Bacteria</taxon>
        <taxon>Pseudomonadati</taxon>
        <taxon>Bacteroidota</taxon>
        <taxon>Cytophagia</taxon>
        <taxon>Cytophagales</taxon>
        <taxon>Flammeovirgaceae</taxon>
        <taxon>Flammeovirga</taxon>
    </lineage>
</organism>
<dbReference type="Proteomes" id="UP000678679">
    <property type="component" value="Chromosome 1"/>
</dbReference>
<dbReference type="AlphaFoldDB" id="A0AAX1N7Z2"/>
<reference evidence="2 3" key="1">
    <citation type="submission" date="2021-05" db="EMBL/GenBank/DDBJ databases">
        <title>Comparative genomic studies on the polysaccharide-degrading batcterial strains of the Flammeovirga genus.</title>
        <authorList>
            <person name="Zewei F."/>
            <person name="Zheng Z."/>
            <person name="Yu L."/>
            <person name="Ruyue G."/>
            <person name="Yanhong M."/>
            <person name="Yuanyuan C."/>
            <person name="Jingyan G."/>
            <person name="Wenjun H."/>
        </authorList>
    </citation>
    <scope>NUCLEOTIDE SEQUENCE [LARGE SCALE GENOMIC DNA]</scope>
    <source>
        <strain evidence="2 3">NBRC:100898</strain>
    </source>
</reference>
<sequence length="359" mass="38193">MKKLSLYIVLFILGLTTTFAQNDSTKTNQFTGQVSFLYPLGTNGTRTDQVNDLSFNILWGVNGGVNYFELGGIANVNKGDVKGFQMAGITNVTTGENKGFIVSGVTNYANKGLDGMQMAGINNFARENVSGAQISGISNVANKDMDGAQIGLTNTTRGKATGMQLGLINFTDSLVGTQIGLINVVSSGAEGTPIGLINVVKDGYYAVEVSASETLWANINFKMGTEKFYTIFKAGYSEYDSKVVSSVGAGFGTLFNLNKTVGIALDLSANQIIYDNSWDTGSLNLLSKADLNAQFHITKNLTVFAGPSFNVYTVDQKVNGAEQAGTLSVPEHAFYDKTSSHGTRTALWIGGQAGLNINF</sequence>
<keyword evidence="3" id="KW-1185">Reference proteome</keyword>
<feature type="signal peptide" evidence="1">
    <location>
        <begin position="1"/>
        <end position="20"/>
    </location>
</feature>
<dbReference type="KEGG" id="fya:KMW28_20125"/>
<evidence type="ECO:0000313" key="2">
    <source>
        <dbReference type="EMBL" id="QWG01913.1"/>
    </source>
</evidence>
<dbReference type="InterPro" id="IPR058093">
    <property type="entry name" value="LA_2272-like"/>
</dbReference>
<evidence type="ECO:0000313" key="3">
    <source>
        <dbReference type="Proteomes" id="UP000678679"/>
    </source>
</evidence>
<evidence type="ECO:0000256" key="1">
    <source>
        <dbReference type="SAM" id="SignalP"/>
    </source>
</evidence>
<dbReference type="NCBIfam" id="NF047436">
    <property type="entry name" value="LA_2272_repeat"/>
    <property type="match status" value="1"/>
</dbReference>
<feature type="chain" id="PRO_5043443873" evidence="1">
    <location>
        <begin position="21"/>
        <end position="359"/>
    </location>
</feature>
<protein>
    <submittedName>
        <fullName evidence="2">Uncharacterized protein</fullName>
    </submittedName>
</protein>
<name>A0AAX1N7Z2_9BACT</name>
<gene>
    <name evidence="2" type="ORF">KMW28_20125</name>
</gene>
<accession>A0AAX1N7Z2</accession>
<keyword evidence="1" id="KW-0732">Signal</keyword>
<dbReference type="RefSeq" id="WP_169666356.1">
    <property type="nucleotide sequence ID" value="NZ_CP076132.1"/>
</dbReference>
<dbReference type="EMBL" id="CP076132">
    <property type="protein sequence ID" value="QWG01913.1"/>
    <property type="molecule type" value="Genomic_DNA"/>
</dbReference>
<proteinExistence type="predicted"/>